<comment type="subcellular location">
    <subcellularLocation>
        <location evidence="1">Membrane</location>
        <topology evidence="1">Multi-pass membrane protein</topology>
    </subcellularLocation>
</comment>
<evidence type="ECO:0000256" key="3">
    <source>
        <dbReference type="ARBA" id="ARBA00022692"/>
    </source>
</evidence>
<evidence type="ECO:0000256" key="6">
    <source>
        <dbReference type="RuleBase" id="RU363053"/>
    </source>
</evidence>
<evidence type="ECO:0000313" key="9">
    <source>
        <dbReference type="Proteomes" id="UP001165085"/>
    </source>
</evidence>
<gene>
    <name evidence="8" type="ORF">TrST_g549</name>
</gene>
<feature type="compositionally biased region" description="Low complexity" evidence="7">
    <location>
        <begin position="9"/>
        <end position="31"/>
    </location>
</feature>
<evidence type="ECO:0000256" key="7">
    <source>
        <dbReference type="SAM" id="MobiDB-lite"/>
    </source>
</evidence>
<keyword evidence="5" id="KW-0472">Membrane</keyword>
<feature type="region of interest" description="Disordered" evidence="7">
    <location>
        <begin position="1"/>
        <end position="31"/>
    </location>
</feature>
<evidence type="ECO:0000256" key="1">
    <source>
        <dbReference type="ARBA" id="ARBA00004141"/>
    </source>
</evidence>
<evidence type="ECO:0000256" key="5">
    <source>
        <dbReference type="ARBA" id="ARBA00023136"/>
    </source>
</evidence>
<dbReference type="InterPro" id="IPR007248">
    <property type="entry name" value="Mpv17_PMP22"/>
</dbReference>
<comment type="caution">
    <text evidence="8">The sequence shown here is derived from an EMBL/GenBank/DDBJ whole genome shotgun (WGS) entry which is preliminary data.</text>
</comment>
<dbReference type="GO" id="GO:0005737">
    <property type="term" value="C:cytoplasm"/>
    <property type="evidence" value="ECO:0007669"/>
    <property type="project" value="TreeGrafter"/>
</dbReference>
<sequence>MSRRPPPSCSAATASRSTLSTGPRSSSAPRVAAAAAVRRSRRWRRSLDAVRVAKMLCWAVAAYVPINYAAFATIQRLLPDPPLPAGGGLRARLTLGTARRVFGKAVLASSPTMVINPIFFAYSSTVEGCVAAFGTAGGTFWQPDWAAVRSTTRRRYEEDLLPVLLTAYKGWVPLNCLNFFFLPPQFRVVTVAVAATVWKITSPS</sequence>
<dbReference type="EMBL" id="BRXY01000393">
    <property type="protein sequence ID" value="GMH91972.1"/>
    <property type="molecule type" value="Genomic_DNA"/>
</dbReference>
<keyword evidence="3" id="KW-0812">Transmembrane</keyword>
<evidence type="ECO:0000256" key="4">
    <source>
        <dbReference type="ARBA" id="ARBA00022989"/>
    </source>
</evidence>
<keyword evidence="4" id="KW-1133">Transmembrane helix</keyword>
<dbReference type="Proteomes" id="UP001165085">
    <property type="component" value="Unassembled WGS sequence"/>
</dbReference>
<organism evidence="8 9">
    <name type="scientific">Triparma strigata</name>
    <dbReference type="NCBI Taxonomy" id="1606541"/>
    <lineage>
        <taxon>Eukaryota</taxon>
        <taxon>Sar</taxon>
        <taxon>Stramenopiles</taxon>
        <taxon>Ochrophyta</taxon>
        <taxon>Bolidophyceae</taxon>
        <taxon>Parmales</taxon>
        <taxon>Triparmaceae</taxon>
        <taxon>Triparma</taxon>
    </lineage>
</organism>
<dbReference type="AlphaFoldDB" id="A0A9W7BQN5"/>
<accession>A0A9W7BQN5</accession>
<protein>
    <submittedName>
        <fullName evidence="8">Uncharacterized protein</fullName>
    </submittedName>
</protein>
<keyword evidence="9" id="KW-1185">Reference proteome</keyword>
<dbReference type="Pfam" id="PF04117">
    <property type="entry name" value="Mpv17_PMP22"/>
    <property type="match status" value="1"/>
</dbReference>
<dbReference type="PANTHER" id="PTHR11266">
    <property type="entry name" value="PEROXISOMAL MEMBRANE PROTEIN 2, PXMP2 MPV17"/>
    <property type="match status" value="1"/>
</dbReference>
<evidence type="ECO:0000313" key="8">
    <source>
        <dbReference type="EMBL" id="GMH91972.1"/>
    </source>
</evidence>
<dbReference type="GO" id="GO:0016020">
    <property type="term" value="C:membrane"/>
    <property type="evidence" value="ECO:0007669"/>
    <property type="project" value="UniProtKB-SubCell"/>
</dbReference>
<comment type="similarity">
    <text evidence="2 6">Belongs to the peroxisomal membrane protein PXMP2/4 family.</text>
</comment>
<proteinExistence type="inferred from homology"/>
<evidence type="ECO:0000256" key="2">
    <source>
        <dbReference type="ARBA" id="ARBA00006824"/>
    </source>
</evidence>
<name>A0A9W7BQN5_9STRA</name>
<reference evidence="9" key="1">
    <citation type="journal article" date="2023" name="Commun. Biol.">
        <title>Genome analysis of Parmales, the sister group of diatoms, reveals the evolutionary specialization of diatoms from phago-mixotrophs to photoautotrophs.</title>
        <authorList>
            <person name="Ban H."/>
            <person name="Sato S."/>
            <person name="Yoshikawa S."/>
            <person name="Yamada K."/>
            <person name="Nakamura Y."/>
            <person name="Ichinomiya M."/>
            <person name="Sato N."/>
            <person name="Blanc-Mathieu R."/>
            <person name="Endo H."/>
            <person name="Kuwata A."/>
            <person name="Ogata H."/>
        </authorList>
    </citation>
    <scope>NUCLEOTIDE SEQUENCE [LARGE SCALE GENOMIC DNA]</scope>
    <source>
        <strain evidence="9">NIES 3701</strain>
    </source>
</reference>